<comment type="caution">
    <text evidence="4">The sequence shown here is derived from an EMBL/GenBank/DDBJ whole genome shotgun (WGS) entry which is preliminary data.</text>
</comment>
<dbReference type="GO" id="GO:0016616">
    <property type="term" value="F:oxidoreductase activity, acting on the CH-OH group of donors, NAD or NADP as acceptor"/>
    <property type="evidence" value="ECO:0007669"/>
    <property type="project" value="UniProtKB-ARBA"/>
</dbReference>
<dbReference type="OrthoDB" id="417891at2759"/>
<dbReference type="PRINTS" id="PR00080">
    <property type="entry name" value="SDRFAMILY"/>
</dbReference>
<keyword evidence="2" id="KW-0521">NADP</keyword>
<dbReference type="EMBL" id="JAGMUV010000010">
    <property type="protein sequence ID" value="KAH7141723.1"/>
    <property type="molecule type" value="Genomic_DNA"/>
</dbReference>
<dbReference type="Pfam" id="PF13561">
    <property type="entry name" value="adh_short_C2"/>
    <property type="match status" value="1"/>
</dbReference>
<comment type="similarity">
    <text evidence="1">Belongs to the short-chain dehydrogenases/reductases (SDR) family.</text>
</comment>
<evidence type="ECO:0000256" key="3">
    <source>
        <dbReference type="ARBA" id="ARBA00023002"/>
    </source>
</evidence>
<dbReference type="InterPro" id="IPR002347">
    <property type="entry name" value="SDR_fam"/>
</dbReference>
<sequence length="267" mass="28355">MATFTNVRESFDISGRNYVVTGGAQGIGYAIVDAIAQMGGNVVALDIKAKPGQDFASLSKQHGVKAEYVQADVTDEKSLTDAFKRAGDLLGSIDGCVTCAGLALETAFEETSWKEARRIHDVNVTGTYFSTQLATARMKKQGHGGSIVLVASVTAHTVLPQHRMSAYGATKGAIKTLSEALAVELAPFKIRVNTISPGFIDTEMTQEVRQARPEMSEIMTKTPPLQRIGKRDDLTGAVVYLLSDASSYTTGADIAITGGLHVGRIGT</sequence>
<accession>A0A9P9ER51</accession>
<dbReference type="PANTHER" id="PTHR43008">
    <property type="entry name" value="BENZIL REDUCTASE"/>
    <property type="match status" value="1"/>
</dbReference>
<dbReference type="SUPFAM" id="SSF51735">
    <property type="entry name" value="NAD(P)-binding Rossmann-fold domains"/>
    <property type="match status" value="1"/>
</dbReference>
<dbReference type="InterPro" id="IPR036291">
    <property type="entry name" value="NAD(P)-bd_dom_sf"/>
</dbReference>
<dbReference type="GO" id="GO:0050664">
    <property type="term" value="F:oxidoreductase activity, acting on NAD(P)H, oxygen as acceptor"/>
    <property type="evidence" value="ECO:0007669"/>
    <property type="project" value="TreeGrafter"/>
</dbReference>
<evidence type="ECO:0000256" key="2">
    <source>
        <dbReference type="ARBA" id="ARBA00022857"/>
    </source>
</evidence>
<organism evidence="4 5">
    <name type="scientific">Dactylonectria macrodidyma</name>
    <dbReference type="NCBI Taxonomy" id="307937"/>
    <lineage>
        <taxon>Eukaryota</taxon>
        <taxon>Fungi</taxon>
        <taxon>Dikarya</taxon>
        <taxon>Ascomycota</taxon>
        <taxon>Pezizomycotina</taxon>
        <taxon>Sordariomycetes</taxon>
        <taxon>Hypocreomycetidae</taxon>
        <taxon>Hypocreales</taxon>
        <taxon>Nectriaceae</taxon>
        <taxon>Dactylonectria</taxon>
    </lineage>
</organism>
<protein>
    <submittedName>
        <fullName evidence="4">Uncharacterized protein</fullName>
    </submittedName>
</protein>
<dbReference type="Gene3D" id="3.40.50.720">
    <property type="entry name" value="NAD(P)-binding Rossmann-like Domain"/>
    <property type="match status" value="1"/>
</dbReference>
<keyword evidence="3" id="KW-0560">Oxidoreductase</keyword>
<evidence type="ECO:0000256" key="1">
    <source>
        <dbReference type="ARBA" id="ARBA00006484"/>
    </source>
</evidence>
<gene>
    <name evidence="4" type="ORF">EDB81DRAFT_948148</name>
</gene>
<evidence type="ECO:0000313" key="5">
    <source>
        <dbReference type="Proteomes" id="UP000738349"/>
    </source>
</evidence>
<dbReference type="PRINTS" id="PR00081">
    <property type="entry name" value="GDHRDH"/>
</dbReference>
<evidence type="ECO:0000313" key="4">
    <source>
        <dbReference type="EMBL" id="KAH7141723.1"/>
    </source>
</evidence>
<name>A0A9P9ER51_9HYPO</name>
<dbReference type="FunFam" id="3.40.50.720:FF:000084">
    <property type="entry name" value="Short-chain dehydrogenase reductase"/>
    <property type="match status" value="1"/>
</dbReference>
<dbReference type="AlphaFoldDB" id="A0A9P9ER51"/>
<dbReference type="Proteomes" id="UP000738349">
    <property type="component" value="Unassembled WGS sequence"/>
</dbReference>
<reference evidence="4" key="1">
    <citation type="journal article" date="2021" name="Nat. Commun.">
        <title>Genetic determinants of endophytism in the Arabidopsis root mycobiome.</title>
        <authorList>
            <person name="Mesny F."/>
            <person name="Miyauchi S."/>
            <person name="Thiergart T."/>
            <person name="Pickel B."/>
            <person name="Atanasova L."/>
            <person name="Karlsson M."/>
            <person name="Huettel B."/>
            <person name="Barry K.W."/>
            <person name="Haridas S."/>
            <person name="Chen C."/>
            <person name="Bauer D."/>
            <person name="Andreopoulos W."/>
            <person name="Pangilinan J."/>
            <person name="LaButti K."/>
            <person name="Riley R."/>
            <person name="Lipzen A."/>
            <person name="Clum A."/>
            <person name="Drula E."/>
            <person name="Henrissat B."/>
            <person name="Kohler A."/>
            <person name="Grigoriev I.V."/>
            <person name="Martin F.M."/>
            <person name="Hacquard S."/>
        </authorList>
    </citation>
    <scope>NUCLEOTIDE SEQUENCE</scope>
    <source>
        <strain evidence="4">MPI-CAGE-AT-0147</strain>
    </source>
</reference>
<keyword evidence="5" id="KW-1185">Reference proteome</keyword>
<proteinExistence type="inferred from homology"/>
<dbReference type="PANTHER" id="PTHR43008:SF4">
    <property type="entry name" value="CHAIN DEHYDROGENASE, PUTATIVE (AFU_ORTHOLOGUE AFUA_4G08710)-RELATED"/>
    <property type="match status" value="1"/>
</dbReference>